<dbReference type="EMBL" id="FNGS01000008">
    <property type="protein sequence ID" value="SDM69003.1"/>
    <property type="molecule type" value="Genomic_DNA"/>
</dbReference>
<dbReference type="GO" id="GO:0004177">
    <property type="term" value="F:aminopeptidase activity"/>
    <property type="evidence" value="ECO:0007669"/>
    <property type="project" value="UniProtKB-KW"/>
</dbReference>
<dbReference type="Proteomes" id="UP000198901">
    <property type="component" value="Unassembled WGS sequence"/>
</dbReference>
<gene>
    <name evidence="1" type="ORF">SAMN04488090_4027</name>
</gene>
<keyword evidence="1" id="KW-0645">Protease</keyword>
<keyword evidence="1" id="KW-0378">Hydrolase</keyword>
<dbReference type="InterPro" id="IPR014553">
    <property type="entry name" value="Aminopept"/>
</dbReference>
<dbReference type="AlphaFoldDB" id="A0A1G9VA88"/>
<keyword evidence="2" id="KW-1185">Reference proteome</keyword>
<organism evidence="1 2">
    <name type="scientific">Siphonobacter aquaeclarae</name>
    <dbReference type="NCBI Taxonomy" id="563176"/>
    <lineage>
        <taxon>Bacteria</taxon>
        <taxon>Pseudomonadati</taxon>
        <taxon>Bacteroidota</taxon>
        <taxon>Cytophagia</taxon>
        <taxon>Cytophagales</taxon>
        <taxon>Cytophagaceae</taxon>
        <taxon>Siphonobacter</taxon>
    </lineage>
</organism>
<dbReference type="STRING" id="563176.SAMN04488090_4027"/>
<evidence type="ECO:0000313" key="1">
    <source>
        <dbReference type="EMBL" id="SDM69003.1"/>
    </source>
</evidence>
<evidence type="ECO:0000313" key="2">
    <source>
        <dbReference type="Proteomes" id="UP000198901"/>
    </source>
</evidence>
<protein>
    <submittedName>
        <fullName evidence="1">Predicted aminopeptidase</fullName>
    </submittedName>
</protein>
<sequence length="348" mass="40994">MKRFLAKVFLFFVVSAGILAIWQWDWVTYGWMQLSGGARVILDARPVEDVLADTSVPDSIKAKLRLIEDIRRFAIDSIGLSNTPNYQTYYDQHGKPICYVLTVAEKYALRGVDFSFPVIGSFAYKGFFDKDRANAEEKVWQTKGYDTEVGPVSAYSMLGYFRDPILSGMLQLPEGRMANMLMHEMTHATLFVKDQHEFNENLANFVGDYGAERFLAHRFGIHSPEYRRYEQGKIFRERYIRHFNRGKDLLDSLYRGFGPSLPVKDKEFRKQQLIGQILRTTDTLYRDLDQVRRRQWDDDERPNNAFFIGFSTYNARRNEFETEFKNRFHGDFRRYFVYLRSKYSGLRD</sequence>
<proteinExistence type="predicted"/>
<reference evidence="1 2" key="1">
    <citation type="submission" date="2016-10" db="EMBL/GenBank/DDBJ databases">
        <authorList>
            <person name="de Groot N.N."/>
        </authorList>
    </citation>
    <scope>NUCLEOTIDE SEQUENCE [LARGE SCALE GENOMIC DNA]</scope>
    <source>
        <strain evidence="1 2">DSM 21668</strain>
    </source>
</reference>
<dbReference type="RefSeq" id="WP_093207223.1">
    <property type="nucleotide sequence ID" value="NZ_FNGS01000008.1"/>
</dbReference>
<keyword evidence="1" id="KW-0031">Aminopeptidase</keyword>
<dbReference type="Pfam" id="PF10023">
    <property type="entry name" value="Aminopep"/>
    <property type="match status" value="1"/>
</dbReference>
<accession>A0A1G9VA88</accession>
<dbReference type="OrthoDB" id="357991at2"/>
<name>A0A1G9VA88_9BACT</name>